<comment type="subcellular location">
    <subcellularLocation>
        <location evidence="1">Cell membrane</location>
        <topology evidence="1">Multi-pass membrane protein</topology>
    </subcellularLocation>
</comment>
<accession>A0A2U8E0Y0</accession>
<dbReference type="Pfam" id="PF00482">
    <property type="entry name" value="T2SSF"/>
    <property type="match status" value="2"/>
</dbReference>
<dbReference type="KEGG" id="elut:CKA38_03690"/>
<evidence type="ECO:0000256" key="4">
    <source>
        <dbReference type="ARBA" id="ARBA00022692"/>
    </source>
</evidence>
<comment type="similarity">
    <text evidence="2">Belongs to the GSP F family.</text>
</comment>
<dbReference type="PRINTS" id="PR00812">
    <property type="entry name" value="BCTERIALGSPF"/>
</dbReference>
<evidence type="ECO:0000256" key="5">
    <source>
        <dbReference type="ARBA" id="ARBA00022989"/>
    </source>
</evidence>
<keyword evidence="10" id="KW-1185">Reference proteome</keyword>
<reference evidence="9 10" key="1">
    <citation type="journal article" date="2018" name="Syst. Appl. Microbiol.">
        <title>Ereboglobus luteus gen. nov. sp. nov. from cockroach guts, and new insights into the oxygen relationship of the genera Opitutus and Didymococcus (Verrucomicrobia: Opitutaceae).</title>
        <authorList>
            <person name="Tegtmeier D."/>
            <person name="Belitz A."/>
            <person name="Radek R."/>
            <person name="Heimerl T."/>
            <person name="Brune A."/>
        </authorList>
    </citation>
    <scope>NUCLEOTIDE SEQUENCE [LARGE SCALE GENOMIC DNA]</scope>
    <source>
        <strain evidence="9 10">Ho45</strain>
    </source>
</reference>
<dbReference type="OrthoDB" id="9805682at2"/>
<evidence type="ECO:0000313" key="10">
    <source>
        <dbReference type="Proteomes" id="UP000244896"/>
    </source>
</evidence>
<evidence type="ECO:0000256" key="3">
    <source>
        <dbReference type="ARBA" id="ARBA00022475"/>
    </source>
</evidence>
<organism evidence="9 10">
    <name type="scientific">Ereboglobus luteus</name>
    <dbReference type="NCBI Taxonomy" id="1796921"/>
    <lineage>
        <taxon>Bacteria</taxon>
        <taxon>Pseudomonadati</taxon>
        <taxon>Verrucomicrobiota</taxon>
        <taxon>Opitutia</taxon>
        <taxon>Opitutales</taxon>
        <taxon>Opitutaceae</taxon>
        <taxon>Ereboglobus</taxon>
    </lineage>
</organism>
<evidence type="ECO:0000256" key="7">
    <source>
        <dbReference type="SAM" id="Phobius"/>
    </source>
</evidence>
<dbReference type="AlphaFoldDB" id="A0A2U8E0Y0"/>
<feature type="domain" description="Type II secretion system protein GspF" evidence="8">
    <location>
        <begin position="267"/>
        <end position="389"/>
    </location>
</feature>
<keyword evidence="5 7" id="KW-1133">Transmembrane helix</keyword>
<dbReference type="EMBL" id="CP023004">
    <property type="protein sequence ID" value="AWI08471.1"/>
    <property type="molecule type" value="Genomic_DNA"/>
</dbReference>
<dbReference type="PANTHER" id="PTHR30012">
    <property type="entry name" value="GENERAL SECRETION PATHWAY PROTEIN"/>
    <property type="match status" value="1"/>
</dbReference>
<dbReference type="GO" id="GO:0005886">
    <property type="term" value="C:plasma membrane"/>
    <property type="evidence" value="ECO:0007669"/>
    <property type="project" value="UniProtKB-SubCell"/>
</dbReference>
<proteinExistence type="inferred from homology"/>
<keyword evidence="4 7" id="KW-0812">Transmembrane</keyword>
<feature type="transmembrane region" description="Helical" evidence="7">
    <location>
        <begin position="166"/>
        <end position="194"/>
    </location>
</feature>
<dbReference type="InterPro" id="IPR003004">
    <property type="entry name" value="GspF/PilC"/>
</dbReference>
<evidence type="ECO:0000256" key="2">
    <source>
        <dbReference type="ARBA" id="ARBA00005745"/>
    </source>
</evidence>
<dbReference type="InterPro" id="IPR018076">
    <property type="entry name" value="T2SS_GspF_dom"/>
</dbReference>
<evidence type="ECO:0000256" key="1">
    <source>
        <dbReference type="ARBA" id="ARBA00004651"/>
    </source>
</evidence>
<evidence type="ECO:0000313" key="9">
    <source>
        <dbReference type="EMBL" id="AWI08471.1"/>
    </source>
</evidence>
<feature type="transmembrane region" description="Helical" evidence="7">
    <location>
        <begin position="366"/>
        <end position="387"/>
    </location>
</feature>
<protein>
    <submittedName>
        <fullName evidence="9">Type II secretion protein F</fullName>
    </submittedName>
</protein>
<dbReference type="PANTHER" id="PTHR30012:SF0">
    <property type="entry name" value="TYPE II SECRETION SYSTEM PROTEIN F-RELATED"/>
    <property type="match status" value="1"/>
</dbReference>
<dbReference type="Proteomes" id="UP000244896">
    <property type="component" value="Chromosome"/>
</dbReference>
<keyword evidence="6 7" id="KW-0472">Membrane</keyword>
<dbReference type="Gene3D" id="1.20.81.30">
    <property type="entry name" value="Type II secretion system (T2SS), domain F"/>
    <property type="match status" value="2"/>
</dbReference>
<evidence type="ECO:0000259" key="8">
    <source>
        <dbReference type="Pfam" id="PF00482"/>
    </source>
</evidence>
<evidence type="ECO:0000256" key="6">
    <source>
        <dbReference type="ARBA" id="ARBA00023136"/>
    </source>
</evidence>
<feature type="domain" description="Type II secretion system protein GspF" evidence="8">
    <location>
        <begin position="66"/>
        <end position="187"/>
    </location>
</feature>
<dbReference type="InterPro" id="IPR042094">
    <property type="entry name" value="T2SS_GspF_sf"/>
</dbReference>
<gene>
    <name evidence="9" type="ORF">CKA38_03690</name>
</gene>
<keyword evidence="3" id="KW-1003">Cell membrane</keyword>
<feature type="transmembrane region" description="Helical" evidence="7">
    <location>
        <begin position="214"/>
        <end position="236"/>
    </location>
</feature>
<name>A0A2U8E0Y0_9BACT</name>
<sequence length="399" mass="45096">MPAYIVRYTNEKGRVRKERMFAPDIAYLQGMMQRKRYWPLSIRIEERKTRTYKTKLGAQDLISILDQIEIQLEVNINIDDAFRNLVDEFPRGKPKFVIAHISDEINSTGRVADACGQFPRIFPDHIRQMISVGESTGKLAQAFHRLIEYFQSADALKNTIISASMYPAMIMVAMVAFVFVIFGFTVPTLMKVFIEIGVELPPMTRAILAMSNFIKGNMVALMICTAIAPFIMVWSFRSKIFRPMIDWCLVKMAVVGPITKDICIARFATNLGALYESEIPIVQGLTICSKIAGNAIYNRGIKITREAVEQGKGISDGLKESKVFPNMVVLTVRIGEENGKLDESLKKIAAYHNRKARERVDRALKLFEPVMLVVLVVMVGMMAYALLTPMMSMVEQLSK</sequence>